<keyword evidence="9 10" id="KW-0472">Membrane</keyword>
<comment type="subcellular location">
    <subcellularLocation>
        <location evidence="1">Mitochondrion inner membrane</location>
        <topology evidence="1">Multi-pass membrane protein</topology>
    </subcellularLocation>
</comment>
<dbReference type="EMBL" id="JALNTZ010000007">
    <property type="protein sequence ID" value="KAJ3645550.1"/>
    <property type="molecule type" value="Genomic_DNA"/>
</dbReference>
<dbReference type="Proteomes" id="UP001168821">
    <property type="component" value="Unassembled WGS sequence"/>
</dbReference>
<proteinExistence type="inferred from homology"/>
<dbReference type="AlphaFoldDB" id="A0AA38HWP2"/>
<dbReference type="Gene3D" id="1.50.40.10">
    <property type="entry name" value="Mitochondrial carrier domain"/>
    <property type="match status" value="1"/>
</dbReference>
<comment type="caution">
    <text evidence="13">The sequence shown here is derived from an EMBL/GenBank/DDBJ whole genome shotgun (WGS) entry which is preliminary data.</text>
</comment>
<comment type="similarity">
    <text evidence="2 11">Belongs to the mitochondrial carrier (TC 2.A.29) family.</text>
</comment>
<reference evidence="13" key="1">
    <citation type="journal article" date="2023" name="G3 (Bethesda)">
        <title>Whole genome assemblies of Zophobas morio and Tenebrio molitor.</title>
        <authorList>
            <person name="Kaur S."/>
            <person name="Stinson S.A."/>
            <person name="diCenzo G.C."/>
        </authorList>
    </citation>
    <scope>NUCLEOTIDE SEQUENCE</scope>
    <source>
        <strain evidence="13">QUZm001</strain>
    </source>
</reference>
<feature type="repeat" description="Solcar" evidence="10">
    <location>
        <begin position="8"/>
        <end position="81"/>
    </location>
</feature>
<evidence type="ECO:0008006" key="15">
    <source>
        <dbReference type="Google" id="ProtNLM"/>
    </source>
</evidence>
<keyword evidence="6" id="KW-0999">Mitochondrion inner membrane</keyword>
<keyword evidence="4 10" id="KW-0812">Transmembrane</keyword>
<feature type="repeat" description="Solcar" evidence="10">
    <location>
        <begin position="186"/>
        <end position="273"/>
    </location>
</feature>
<keyword evidence="14" id="KW-1185">Reference proteome</keyword>
<name>A0AA38HWP2_9CUCU</name>
<evidence type="ECO:0000256" key="1">
    <source>
        <dbReference type="ARBA" id="ARBA00004448"/>
    </source>
</evidence>
<keyword evidence="7 12" id="KW-1133">Transmembrane helix</keyword>
<protein>
    <recommendedName>
        <fullName evidence="15">S-adenosylmethionine mitochondrial carrier protein</fullName>
    </recommendedName>
</protein>
<evidence type="ECO:0000256" key="8">
    <source>
        <dbReference type="ARBA" id="ARBA00023128"/>
    </source>
</evidence>
<dbReference type="FunFam" id="1.50.40.10:FF:000018">
    <property type="entry name" value="S-adenosylmethionine mitochondrial carrier protein-like"/>
    <property type="match status" value="1"/>
</dbReference>
<organism evidence="13 14">
    <name type="scientific">Zophobas morio</name>
    <dbReference type="NCBI Taxonomy" id="2755281"/>
    <lineage>
        <taxon>Eukaryota</taxon>
        <taxon>Metazoa</taxon>
        <taxon>Ecdysozoa</taxon>
        <taxon>Arthropoda</taxon>
        <taxon>Hexapoda</taxon>
        <taxon>Insecta</taxon>
        <taxon>Pterygota</taxon>
        <taxon>Neoptera</taxon>
        <taxon>Endopterygota</taxon>
        <taxon>Coleoptera</taxon>
        <taxon>Polyphaga</taxon>
        <taxon>Cucujiformia</taxon>
        <taxon>Tenebrionidae</taxon>
        <taxon>Zophobas</taxon>
    </lineage>
</organism>
<dbReference type="GO" id="GO:0005743">
    <property type="term" value="C:mitochondrial inner membrane"/>
    <property type="evidence" value="ECO:0007669"/>
    <property type="project" value="UniProtKB-SubCell"/>
</dbReference>
<evidence type="ECO:0000256" key="9">
    <source>
        <dbReference type="ARBA" id="ARBA00023136"/>
    </source>
</evidence>
<accession>A0AA38HWP2</accession>
<evidence type="ECO:0000256" key="11">
    <source>
        <dbReference type="RuleBase" id="RU000488"/>
    </source>
</evidence>
<evidence type="ECO:0000313" key="13">
    <source>
        <dbReference type="EMBL" id="KAJ3645550.1"/>
    </source>
</evidence>
<evidence type="ECO:0000256" key="3">
    <source>
        <dbReference type="ARBA" id="ARBA00022448"/>
    </source>
</evidence>
<dbReference type="InterPro" id="IPR023395">
    <property type="entry name" value="MCP_dom_sf"/>
</dbReference>
<evidence type="ECO:0000256" key="10">
    <source>
        <dbReference type="PROSITE-ProRule" id="PRU00282"/>
    </source>
</evidence>
<evidence type="ECO:0000256" key="2">
    <source>
        <dbReference type="ARBA" id="ARBA00006375"/>
    </source>
</evidence>
<dbReference type="Pfam" id="PF00153">
    <property type="entry name" value="Mito_carr"/>
    <property type="match status" value="3"/>
</dbReference>
<dbReference type="SUPFAM" id="SSF103506">
    <property type="entry name" value="Mitochondrial carrier"/>
    <property type="match status" value="1"/>
</dbReference>
<dbReference type="InterPro" id="IPR018108">
    <property type="entry name" value="MCP_transmembrane"/>
</dbReference>
<evidence type="ECO:0000313" key="14">
    <source>
        <dbReference type="Proteomes" id="UP001168821"/>
    </source>
</evidence>
<evidence type="ECO:0000256" key="12">
    <source>
        <dbReference type="SAM" id="Phobius"/>
    </source>
</evidence>
<keyword evidence="8" id="KW-0496">Mitochondrion</keyword>
<feature type="repeat" description="Solcar" evidence="10">
    <location>
        <begin position="90"/>
        <end position="175"/>
    </location>
</feature>
<evidence type="ECO:0000256" key="7">
    <source>
        <dbReference type="ARBA" id="ARBA00022989"/>
    </source>
</evidence>
<dbReference type="PROSITE" id="PS50920">
    <property type="entry name" value="SOLCAR"/>
    <property type="match status" value="3"/>
</dbReference>
<keyword evidence="3 11" id="KW-0813">Transport</keyword>
<keyword evidence="5" id="KW-0677">Repeat</keyword>
<feature type="transmembrane region" description="Helical" evidence="12">
    <location>
        <begin position="89"/>
        <end position="111"/>
    </location>
</feature>
<evidence type="ECO:0000256" key="4">
    <source>
        <dbReference type="ARBA" id="ARBA00022692"/>
    </source>
</evidence>
<evidence type="ECO:0000256" key="6">
    <source>
        <dbReference type="ARBA" id="ARBA00022792"/>
    </source>
</evidence>
<evidence type="ECO:0000256" key="5">
    <source>
        <dbReference type="ARBA" id="ARBA00022737"/>
    </source>
</evidence>
<dbReference type="PANTHER" id="PTHR45667">
    <property type="entry name" value="S-ADENOSYLMETHIONINE MITOCHONDRIAL CARRIER PROTEIN"/>
    <property type="match status" value="1"/>
</dbReference>
<sequence>MLEKAEKHVYVSSLFGGAGAGLAVDMALFPLDTLKTRLQSSQGFLKAGGFRGVYKGIGPQVIGSAPQAALFFLTYDTFKYYVEPRVESYALPLVHMTAASVGEVVACLIRVPMEVVKQRRQTSTNKKHTSRKILMHAVRSEGVIKGLYRGFGSTIFREIPFSFIQFPVLEYLKTVYRVNFKNNIPLESWEVANCGAVAGGFAAAVTTPLDVAKTRIMLADKKTAINMRVRTVLKQVYHEKGFKGLFAGFTPRVLWITIGGYIFFGTYDLSKNFCNDCLLNSDLVTTT</sequence>
<feature type="transmembrane region" description="Helical" evidence="12">
    <location>
        <begin position="9"/>
        <end position="31"/>
    </location>
</feature>
<gene>
    <name evidence="13" type="ORF">Zmor_023195</name>
</gene>